<evidence type="ECO:0000313" key="3">
    <source>
        <dbReference type="Proteomes" id="UP001595528"/>
    </source>
</evidence>
<dbReference type="RefSeq" id="WP_379903278.1">
    <property type="nucleotide sequence ID" value="NZ_JBHRTR010000031.1"/>
</dbReference>
<keyword evidence="1 2" id="KW-0808">Transferase</keyword>
<dbReference type="Proteomes" id="UP001595528">
    <property type="component" value="Unassembled WGS sequence"/>
</dbReference>
<organism evidence="2 3">
    <name type="scientific">Marinibaculum pumilum</name>
    <dbReference type="NCBI Taxonomy" id="1766165"/>
    <lineage>
        <taxon>Bacteria</taxon>
        <taxon>Pseudomonadati</taxon>
        <taxon>Pseudomonadota</taxon>
        <taxon>Alphaproteobacteria</taxon>
        <taxon>Rhodospirillales</taxon>
        <taxon>Rhodospirillaceae</taxon>
        <taxon>Marinibaculum</taxon>
    </lineage>
</organism>
<dbReference type="InterPro" id="IPR023606">
    <property type="entry name" value="CoA-Trfase_III_dom_1_sf"/>
</dbReference>
<dbReference type="InterPro" id="IPR050483">
    <property type="entry name" value="CoA-transferase_III_domain"/>
</dbReference>
<accession>A0ABV7L3P9</accession>
<dbReference type="InterPro" id="IPR044855">
    <property type="entry name" value="CoA-Trfase_III_dom3_sf"/>
</dbReference>
<proteinExistence type="predicted"/>
<reference evidence="3" key="1">
    <citation type="journal article" date="2019" name="Int. J. Syst. Evol. Microbiol.">
        <title>The Global Catalogue of Microorganisms (GCM) 10K type strain sequencing project: providing services to taxonomists for standard genome sequencing and annotation.</title>
        <authorList>
            <consortium name="The Broad Institute Genomics Platform"/>
            <consortium name="The Broad Institute Genome Sequencing Center for Infectious Disease"/>
            <person name="Wu L."/>
            <person name="Ma J."/>
        </authorList>
    </citation>
    <scope>NUCLEOTIDE SEQUENCE [LARGE SCALE GENOMIC DNA]</scope>
    <source>
        <strain evidence="3">KCTC 42964</strain>
    </source>
</reference>
<dbReference type="PANTHER" id="PTHR48207">
    <property type="entry name" value="SUCCINATE--HYDROXYMETHYLGLUTARATE COA-TRANSFERASE"/>
    <property type="match status" value="1"/>
</dbReference>
<dbReference type="InterPro" id="IPR003673">
    <property type="entry name" value="CoA-Trfase_fam_III"/>
</dbReference>
<evidence type="ECO:0000256" key="1">
    <source>
        <dbReference type="ARBA" id="ARBA00022679"/>
    </source>
</evidence>
<evidence type="ECO:0000313" key="2">
    <source>
        <dbReference type="EMBL" id="MFC3229253.1"/>
    </source>
</evidence>
<dbReference type="Pfam" id="PF02515">
    <property type="entry name" value="CoA_transf_3"/>
    <property type="match status" value="1"/>
</dbReference>
<dbReference type="EMBL" id="JBHRTR010000031">
    <property type="protein sequence ID" value="MFC3229253.1"/>
    <property type="molecule type" value="Genomic_DNA"/>
</dbReference>
<keyword evidence="3" id="KW-1185">Reference proteome</keyword>
<dbReference type="Gene3D" id="3.30.1540.10">
    <property type="entry name" value="formyl-coa transferase, domain 3"/>
    <property type="match status" value="1"/>
</dbReference>
<protein>
    <submittedName>
        <fullName evidence="2">CaiB/BaiF CoA transferase family protein</fullName>
    </submittedName>
</protein>
<sequence length="419" mass="44809">MKPLEGVRIVELARVLACPFADMILAELGAEVIKIEQPGSGDETRGYEPFIGADAARAALPPEKRDDEAAIAAAIGVERSGYFYACNRGKLSVTANLRSEAGRAVVRDLIGTADVLIENFPTGGLRKYGLDWPSVKAGNQRLIYVSCTGFGQKGPMASRKGYDTVFQAMGGLMSLTGEKGGGPVKPGLPIADLSSGLWIAIGILSMLTGRSQTGRGGYLDFAMLDGQISLLTLAAARHFALGEVPARLGTEHPGRVPSATFRCRDGGFVHITGADQHWAPLCRLLDIADWGADPRFATNSGRVRHRAEVMARLEEAIAGLSRAELCDACDAAGVPAGPVRDLAEVLHDEQVADHRLVREFDHPEAGTFPGLALPFRFEGFDDPDFLRPPTLGEHTDAVLRDRLGYTPERIAALRSEGAI</sequence>
<dbReference type="SUPFAM" id="SSF89796">
    <property type="entry name" value="CoA-transferase family III (CaiB/BaiF)"/>
    <property type="match status" value="1"/>
</dbReference>
<dbReference type="PANTHER" id="PTHR48207:SF3">
    <property type="entry name" value="SUCCINATE--HYDROXYMETHYLGLUTARATE COA-TRANSFERASE"/>
    <property type="match status" value="1"/>
</dbReference>
<dbReference type="Gene3D" id="3.40.50.10540">
    <property type="entry name" value="Crotonobetainyl-coa:carnitine coa-transferase, domain 1"/>
    <property type="match status" value="1"/>
</dbReference>
<dbReference type="GO" id="GO:0016740">
    <property type="term" value="F:transferase activity"/>
    <property type="evidence" value="ECO:0007669"/>
    <property type="project" value="UniProtKB-KW"/>
</dbReference>
<name>A0ABV7L3P9_9PROT</name>
<gene>
    <name evidence="2" type="ORF">ACFOGJ_18545</name>
</gene>
<comment type="caution">
    <text evidence="2">The sequence shown here is derived from an EMBL/GenBank/DDBJ whole genome shotgun (WGS) entry which is preliminary data.</text>
</comment>